<sequence length="137" mass="15359">MSCIKQRLRLSSVILTIDKQQLRIMFTQKKIVERMKSTTSASRVVRLHAECSFEFTANHCVGGCVCVKRVTDVTHMATLLDVTPTRNGPHALRVRKSAIKQLMTVQFVILAVSATKDTHATETTRAFVLRTVCRNNG</sequence>
<reference evidence="2" key="1">
    <citation type="journal article" date="2014" name="Nat. Genet.">
        <title>Genome of the human hookworm Necator americanus.</title>
        <authorList>
            <person name="Tang Y.T."/>
            <person name="Gao X."/>
            <person name="Rosa B.A."/>
            <person name="Abubucker S."/>
            <person name="Hallsworth-Pepin K."/>
            <person name="Martin J."/>
            <person name="Tyagi R."/>
            <person name="Heizer E."/>
            <person name="Zhang X."/>
            <person name="Bhonagiri-Palsikar V."/>
            <person name="Minx P."/>
            <person name="Warren W.C."/>
            <person name="Wang Q."/>
            <person name="Zhan B."/>
            <person name="Hotez P.J."/>
            <person name="Sternberg P.W."/>
            <person name="Dougall A."/>
            <person name="Gaze S.T."/>
            <person name="Mulvenna J."/>
            <person name="Sotillo J."/>
            <person name="Ranganathan S."/>
            <person name="Rabelo E.M."/>
            <person name="Wilson R.K."/>
            <person name="Felgner P.L."/>
            <person name="Bethony J."/>
            <person name="Hawdon J.M."/>
            <person name="Gasser R.B."/>
            <person name="Loukas A."/>
            <person name="Mitreva M."/>
        </authorList>
    </citation>
    <scope>NUCLEOTIDE SEQUENCE [LARGE SCALE GENOMIC DNA]</scope>
</reference>
<proteinExistence type="predicted"/>
<gene>
    <name evidence="1" type="ORF">NECAME_12653</name>
</gene>
<evidence type="ECO:0000313" key="1">
    <source>
        <dbReference type="EMBL" id="ETN74905.1"/>
    </source>
</evidence>
<protein>
    <submittedName>
        <fullName evidence="1">Uncharacterized protein</fullName>
    </submittedName>
</protein>
<dbReference type="KEGG" id="nai:NECAME_12653"/>
<evidence type="ECO:0000313" key="2">
    <source>
        <dbReference type="Proteomes" id="UP000053676"/>
    </source>
</evidence>
<dbReference type="AlphaFoldDB" id="W2SYY5"/>
<name>W2SYY5_NECAM</name>
<accession>W2SYY5</accession>
<dbReference type="EMBL" id="KI660327">
    <property type="protein sequence ID" value="ETN74905.1"/>
    <property type="molecule type" value="Genomic_DNA"/>
</dbReference>
<keyword evidence="2" id="KW-1185">Reference proteome</keyword>
<dbReference type="Proteomes" id="UP000053676">
    <property type="component" value="Unassembled WGS sequence"/>
</dbReference>
<organism evidence="1 2">
    <name type="scientific">Necator americanus</name>
    <name type="common">Human hookworm</name>
    <dbReference type="NCBI Taxonomy" id="51031"/>
    <lineage>
        <taxon>Eukaryota</taxon>
        <taxon>Metazoa</taxon>
        <taxon>Ecdysozoa</taxon>
        <taxon>Nematoda</taxon>
        <taxon>Chromadorea</taxon>
        <taxon>Rhabditida</taxon>
        <taxon>Rhabditina</taxon>
        <taxon>Rhabditomorpha</taxon>
        <taxon>Strongyloidea</taxon>
        <taxon>Ancylostomatidae</taxon>
        <taxon>Bunostominae</taxon>
        <taxon>Necator</taxon>
    </lineage>
</organism>